<protein>
    <submittedName>
        <fullName evidence="1">Uncharacterized protein</fullName>
    </submittedName>
</protein>
<evidence type="ECO:0000313" key="1">
    <source>
        <dbReference type="EMBL" id="ADI18611.1"/>
    </source>
</evidence>
<dbReference type="EMBL" id="GU474895">
    <property type="protein sequence ID" value="ADI18611.1"/>
    <property type="molecule type" value="Genomic_DNA"/>
</dbReference>
<organism evidence="1">
    <name type="scientific">uncultured Rhodospirillales bacterium HF4000_24M03</name>
    <dbReference type="NCBI Taxonomy" id="710788"/>
    <lineage>
        <taxon>Bacteria</taxon>
        <taxon>Pseudomonadati</taxon>
        <taxon>Pseudomonadota</taxon>
        <taxon>Alphaproteobacteria</taxon>
        <taxon>Rhodospirillales</taxon>
        <taxon>environmental samples</taxon>
    </lineage>
</organism>
<name>E0XW20_9PROT</name>
<accession>E0XW20</accession>
<sequence>MHRLDPKPAIQRAFIQDQPERRSCCLNQTLRNGLQQKPGYQAFP</sequence>
<dbReference type="AlphaFoldDB" id="E0XW20"/>
<proteinExistence type="predicted"/>
<reference evidence="1" key="1">
    <citation type="journal article" date="2011" name="Environ. Microbiol.">
        <title>Time-series analyses of Monterey Bay coastal microbial picoplankton using a 'genome proxy' microarray.</title>
        <authorList>
            <person name="Rich V.I."/>
            <person name="Pham V.D."/>
            <person name="Eppley J."/>
            <person name="Shi Y."/>
            <person name="DeLong E.F."/>
        </authorList>
    </citation>
    <scope>NUCLEOTIDE SEQUENCE</scope>
</reference>